<dbReference type="Gene3D" id="3.40.190.10">
    <property type="entry name" value="Periplasmic binding protein-like II"/>
    <property type="match status" value="1"/>
</dbReference>
<sequence>MHRRRLFHRSILAAASLAACGLLSLPVTAHAQGDAGYPKKPITLVVPYPAGGVADQFARAFATALGERLGQPVVIDNRAGANGNIGSALAARQQPADGYTLLLGSTSTLAINPHLYASMGYDPLKDLQPVTLTHQMPNVLLVGAQTPYKTVADVVAAAKAQPGRIDYGSAGNGNTMHLAGVLFERRSGTQLVHVPYKGGPPALMDVLAGQIPMMFNNLPAVVTYKSANKLRVLAVADTKRSAVLPDVPTFAEAGVPDVVSVVWNGILVRRGTPQPIVDRLNKEMVAVLQAPAFRKPLEQQGYEVLSSTPAQFEALLKKDHAAMGRLVKEAGIKLD</sequence>
<keyword evidence="2" id="KW-0732">Signal</keyword>
<comment type="similarity">
    <text evidence="1">Belongs to the UPF0065 (bug) family.</text>
</comment>
<dbReference type="Pfam" id="PF03401">
    <property type="entry name" value="TctC"/>
    <property type="match status" value="1"/>
</dbReference>
<dbReference type="InterPro" id="IPR042100">
    <property type="entry name" value="Bug_dom1"/>
</dbReference>
<dbReference type="PROSITE" id="PS51318">
    <property type="entry name" value="TAT"/>
    <property type="match status" value="1"/>
</dbReference>
<evidence type="ECO:0000313" key="3">
    <source>
        <dbReference type="EMBL" id="CAG9166712.1"/>
    </source>
</evidence>
<dbReference type="Proteomes" id="UP000721236">
    <property type="component" value="Unassembled WGS sequence"/>
</dbReference>
<evidence type="ECO:0008006" key="5">
    <source>
        <dbReference type="Google" id="ProtNLM"/>
    </source>
</evidence>
<dbReference type="Gene3D" id="3.40.190.150">
    <property type="entry name" value="Bordetella uptake gene, domain 1"/>
    <property type="match status" value="1"/>
</dbReference>
<gene>
    <name evidence="3" type="ORF">LMG21510_00507</name>
</gene>
<dbReference type="RefSeq" id="WP_224039413.1">
    <property type="nucleotide sequence ID" value="NZ_CAJZAH010000001.1"/>
</dbReference>
<dbReference type="PROSITE" id="PS51257">
    <property type="entry name" value="PROKAR_LIPOPROTEIN"/>
    <property type="match status" value="1"/>
</dbReference>
<dbReference type="EMBL" id="CAJZAH010000001">
    <property type="protein sequence ID" value="CAG9166712.1"/>
    <property type="molecule type" value="Genomic_DNA"/>
</dbReference>
<organism evidence="3 4">
    <name type="scientific">Cupriavidus respiraculi</name>
    <dbReference type="NCBI Taxonomy" id="195930"/>
    <lineage>
        <taxon>Bacteria</taxon>
        <taxon>Pseudomonadati</taxon>
        <taxon>Pseudomonadota</taxon>
        <taxon>Betaproteobacteria</taxon>
        <taxon>Burkholderiales</taxon>
        <taxon>Burkholderiaceae</taxon>
        <taxon>Cupriavidus</taxon>
    </lineage>
</organism>
<feature type="signal peptide" evidence="2">
    <location>
        <begin position="1"/>
        <end position="31"/>
    </location>
</feature>
<protein>
    <recommendedName>
        <fullName evidence="5">Tripartite tricarboxylate transporter substrate binding protein</fullName>
    </recommendedName>
</protein>
<name>A0ABM8WH52_9BURK</name>
<keyword evidence="4" id="KW-1185">Reference proteome</keyword>
<comment type="caution">
    <text evidence="3">The sequence shown here is derived from an EMBL/GenBank/DDBJ whole genome shotgun (WGS) entry which is preliminary data.</text>
</comment>
<dbReference type="SUPFAM" id="SSF53850">
    <property type="entry name" value="Periplasmic binding protein-like II"/>
    <property type="match status" value="1"/>
</dbReference>
<reference evidence="3 4" key="1">
    <citation type="submission" date="2021-08" db="EMBL/GenBank/DDBJ databases">
        <authorList>
            <person name="Peeters C."/>
        </authorList>
    </citation>
    <scope>NUCLEOTIDE SEQUENCE [LARGE SCALE GENOMIC DNA]</scope>
    <source>
        <strain evidence="3 4">LMG 21510</strain>
    </source>
</reference>
<dbReference type="InterPro" id="IPR005064">
    <property type="entry name" value="BUG"/>
</dbReference>
<accession>A0ABM8WH52</accession>
<dbReference type="PANTHER" id="PTHR42928">
    <property type="entry name" value="TRICARBOXYLATE-BINDING PROTEIN"/>
    <property type="match status" value="1"/>
</dbReference>
<evidence type="ECO:0000256" key="1">
    <source>
        <dbReference type="ARBA" id="ARBA00006987"/>
    </source>
</evidence>
<evidence type="ECO:0000313" key="4">
    <source>
        <dbReference type="Proteomes" id="UP000721236"/>
    </source>
</evidence>
<evidence type="ECO:0000256" key="2">
    <source>
        <dbReference type="SAM" id="SignalP"/>
    </source>
</evidence>
<proteinExistence type="inferred from homology"/>
<dbReference type="CDD" id="cd13578">
    <property type="entry name" value="PBP2_Bug27"/>
    <property type="match status" value="1"/>
</dbReference>
<feature type="chain" id="PRO_5045515246" description="Tripartite tricarboxylate transporter substrate binding protein" evidence="2">
    <location>
        <begin position="32"/>
        <end position="335"/>
    </location>
</feature>
<dbReference type="PANTHER" id="PTHR42928:SF5">
    <property type="entry name" value="BLR1237 PROTEIN"/>
    <property type="match status" value="1"/>
</dbReference>
<dbReference type="InterPro" id="IPR006311">
    <property type="entry name" value="TAT_signal"/>
</dbReference>
<dbReference type="PIRSF" id="PIRSF017082">
    <property type="entry name" value="YflP"/>
    <property type="match status" value="1"/>
</dbReference>